<evidence type="ECO:0000256" key="2">
    <source>
        <dbReference type="ARBA" id="ARBA00022679"/>
    </source>
</evidence>
<dbReference type="OrthoDB" id="9776822at2"/>
<accession>A0A1I5T3Q4</accession>
<keyword evidence="3 5" id="KW-0418">Kinase</keyword>
<dbReference type="InterPro" id="IPR029056">
    <property type="entry name" value="Ribokinase-like"/>
</dbReference>
<dbReference type="Gene3D" id="3.40.1190.20">
    <property type="match status" value="1"/>
</dbReference>
<dbReference type="RefSeq" id="WP_093333446.1">
    <property type="nucleotide sequence ID" value="NZ_FOXP01000007.1"/>
</dbReference>
<evidence type="ECO:0000256" key="3">
    <source>
        <dbReference type="ARBA" id="ARBA00022777"/>
    </source>
</evidence>
<evidence type="ECO:0000313" key="5">
    <source>
        <dbReference type="EMBL" id="SFP77481.1"/>
    </source>
</evidence>
<dbReference type="PANTHER" id="PTHR43320">
    <property type="entry name" value="SUGAR KINASE"/>
    <property type="match status" value="1"/>
</dbReference>
<reference evidence="5 6" key="1">
    <citation type="submission" date="2016-10" db="EMBL/GenBank/DDBJ databases">
        <authorList>
            <person name="de Groot N.N."/>
        </authorList>
    </citation>
    <scope>NUCLEOTIDE SEQUENCE [LARGE SCALE GENOMIC DNA]</scope>
    <source>
        <strain evidence="5 6">CGMCC 1.9113</strain>
    </source>
</reference>
<dbReference type="InterPro" id="IPR052700">
    <property type="entry name" value="Carb_kinase_PfkB-like"/>
</dbReference>
<feature type="domain" description="Carbohydrate kinase PfkB" evidence="4">
    <location>
        <begin position="5"/>
        <end position="318"/>
    </location>
</feature>
<keyword evidence="6" id="KW-1185">Reference proteome</keyword>
<dbReference type="SUPFAM" id="SSF53613">
    <property type="entry name" value="Ribokinase-like"/>
    <property type="match status" value="1"/>
</dbReference>
<evidence type="ECO:0000313" key="6">
    <source>
        <dbReference type="Proteomes" id="UP000199586"/>
    </source>
</evidence>
<gene>
    <name evidence="5" type="ORF">SAMN04488241_10715</name>
</gene>
<dbReference type="CDD" id="cd01166">
    <property type="entry name" value="KdgK"/>
    <property type="match status" value="1"/>
</dbReference>
<comment type="similarity">
    <text evidence="1">Belongs to the carbohydrate kinase PfkB family.</text>
</comment>
<evidence type="ECO:0000256" key="1">
    <source>
        <dbReference type="ARBA" id="ARBA00010688"/>
    </source>
</evidence>
<organism evidence="5 6">
    <name type="scientific">Sphingomonas rubra</name>
    <dbReference type="NCBI Taxonomy" id="634430"/>
    <lineage>
        <taxon>Bacteria</taxon>
        <taxon>Pseudomonadati</taxon>
        <taxon>Pseudomonadota</taxon>
        <taxon>Alphaproteobacteria</taxon>
        <taxon>Sphingomonadales</taxon>
        <taxon>Sphingomonadaceae</taxon>
        <taxon>Sphingomonas</taxon>
    </lineage>
</organism>
<proteinExistence type="inferred from homology"/>
<keyword evidence="2" id="KW-0808">Transferase</keyword>
<sequence length="340" mass="36051">MPQFLAFGEIMLRLSPPGRELLLQTPRLDVWVAGAEANVATQLARLGHDVGFASRVPANDLGHAAVATLRGHGVDVRHIQSGGERMGLYFVTSGAGMRATEVVYDRAWSSFAEAPAQAWDWDAILTGVDRLHLSGITPALGPVPAESAVAAAEAAAARGIAVSFDGNWRGKLWARWDADPRAILTRIVAHADLMFGNHRDVALLLGRDDFAGAEGLRGEDRRRAAAEAAFDAFPNLRTIASTARVVEHVDLNRLSARIDTREGVAQTDEVVLAGIVDRIGGGDAFAAGVLHGLRTGQDSTGAARTGLALAALKHSLPGDAALFRQADIDVFLEGGLDVRR</sequence>
<name>A0A1I5T3Q4_9SPHN</name>
<dbReference type="Pfam" id="PF00294">
    <property type="entry name" value="PfkB"/>
    <property type="match status" value="1"/>
</dbReference>
<protein>
    <submittedName>
        <fullName evidence="5">2-dehydro-3-deoxygluconokinase</fullName>
    </submittedName>
</protein>
<dbReference type="EMBL" id="FOXP01000007">
    <property type="protein sequence ID" value="SFP77481.1"/>
    <property type="molecule type" value="Genomic_DNA"/>
</dbReference>
<dbReference type="Proteomes" id="UP000199586">
    <property type="component" value="Unassembled WGS sequence"/>
</dbReference>
<dbReference type="InterPro" id="IPR011611">
    <property type="entry name" value="PfkB_dom"/>
</dbReference>
<dbReference type="AlphaFoldDB" id="A0A1I5T3Q4"/>
<dbReference type="PANTHER" id="PTHR43320:SF2">
    <property type="entry name" value="2-DEHYDRO-3-DEOXYGLUCONOKINASE_2-DEHYDRO-3-DEOXYGALACTONOKINASE"/>
    <property type="match status" value="1"/>
</dbReference>
<dbReference type="GO" id="GO:0016301">
    <property type="term" value="F:kinase activity"/>
    <property type="evidence" value="ECO:0007669"/>
    <property type="project" value="UniProtKB-KW"/>
</dbReference>
<dbReference type="STRING" id="634430.SAMN04488241_10715"/>
<evidence type="ECO:0000259" key="4">
    <source>
        <dbReference type="Pfam" id="PF00294"/>
    </source>
</evidence>